<reference evidence="2" key="1">
    <citation type="journal article" date="2012" name="Science">
        <title>The Paleozoic origin of enzymatic lignin decomposition reconstructed from 31 fungal genomes.</title>
        <authorList>
            <person name="Floudas D."/>
            <person name="Binder M."/>
            <person name="Riley R."/>
            <person name="Barry K."/>
            <person name="Blanchette R.A."/>
            <person name="Henrissat B."/>
            <person name="Martinez A.T."/>
            <person name="Otillar R."/>
            <person name="Spatafora J.W."/>
            <person name="Yadav J.S."/>
            <person name="Aerts A."/>
            <person name="Benoit I."/>
            <person name="Boyd A."/>
            <person name="Carlson A."/>
            <person name="Copeland A."/>
            <person name="Coutinho P.M."/>
            <person name="de Vries R.P."/>
            <person name="Ferreira P."/>
            <person name="Findley K."/>
            <person name="Foster B."/>
            <person name="Gaskell J."/>
            <person name="Glotzer D."/>
            <person name="Gorecki P."/>
            <person name="Heitman J."/>
            <person name="Hesse C."/>
            <person name="Hori C."/>
            <person name="Igarashi K."/>
            <person name="Jurgens J.A."/>
            <person name="Kallen N."/>
            <person name="Kersten P."/>
            <person name="Kohler A."/>
            <person name="Kuees U."/>
            <person name="Kumar T.K.A."/>
            <person name="Kuo A."/>
            <person name="LaButti K."/>
            <person name="Larrondo L.F."/>
            <person name="Lindquist E."/>
            <person name="Ling A."/>
            <person name="Lombard V."/>
            <person name="Lucas S."/>
            <person name="Lundell T."/>
            <person name="Martin R."/>
            <person name="McLaughlin D.J."/>
            <person name="Morgenstern I."/>
            <person name="Morin E."/>
            <person name="Murat C."/>
            <person name="Nagy L.G."/>
            <person name="Nolan M."/>
            <person name="Ohm R.A."/>
            <person name="Patyshakuliyeva A."/>
            <person name="Rokas A."/>
            <person name="Ruiz-Duenas F.J."/>
            <person name="Sabat G."/>
            <person name="Salamov A."/>
            <person name="Samejima M."/>
            <person name="Schmutz J."/>
            <person name="Slot J.C."/>
            <person name="St John F."/>
            <person name="Stenlid J."/>
            <person name="Sun H."/>
            <person name="Sun S."/>
            <person name="Syed K."/>
            <person name="Tsang A."/>
            <person name="Wiebenga A."/>
            <person name="Young D."/>
            <person name="Pisabarro A."/>
            <person name="Eastwood D.C."/>
            <person name="Martin F."/>
            <person name="Cullen D."/>
            <person name="Grigoriev I.V."/>
            <person name="Hibbett D.S."/>
        </authorList>
    </citation>
    <scope>NUCLEOTIDE SEQUENCE [LARGE SCALE GENOMIC DNA]</scope>
    <source>
        <strain evidence="2">RWD-64-598 SS2</strain>
    </source>
</reference>
<evidence type="ECO:0000313" key="1">
    <source>
        <dbReference type="EMBL" id="EIW75513.1"/>
    </source>
</evidence>
<name>A0A5M3M8U7_CONPW</name>
<evidence type="ECO:0000313" key="2">
    <source>
        <dbReference type="Proteomes" id="UP000053558"/>
    </source>
</evidence>
<gene>
    <name evidence="1" type="ORF">CONPUDRAFT_40076</name>
</gene>
<dbReference type="PANTHER" id="PTHR46579">
    <property type="entry name" value="F5/8 TYPE C DOMAIN-CONTAINING PROTEIN-RELATED"/>
    <property type="match status" value="1"/>
</dbReference>
<feature type="non-terminal residue" evidence="1">
    <location>
        <position position="1"/>
    </location>
</feature>
<proteinExistence type="predicted"/>
<organism evidence="1 2">
    <name type="scientific">Coniophora puteana (strain RWD-64-598)</name>
    <name type="common">Brown rot fungus</name>
    <dbReference type="NCBI Taxonomy" id="741705"/>
    <lineage>
        <taxon>Eukaryota</taxon>
        <taxon>Fungi</taxon>
        <taxon>Dikarya</taxon>
        <taxon>Basidiomycota</taxon>
        <taxon>Agaricomycotina</taxon>
        <taxon>Agaricomycetes</taxon>
        <taxon>Agaricomycetidae</taxon>
        <taxon>Boletales</taxon>
        <taxon>Coniophorineae</taxon>
        <taxon>Coniophoraceae</taxon>
        <taxon>Coniophora</taxon>
    </lineage>
</organism>
<keyword evidence="2" id="KW-1185">Reference proteome</keyword>
<dbReference type="KEGG" id="cput:CONPUDRAFT_40076"/>
<dbReference type="EMBL" id="JH711588">
    <property type="protein sequence ID" value="EIW75513.1"/>
    <property type="molecule type" value="Genomic_DNA"/>
</dbReference>
<dbReference type="AlphaFoldDB" id="A0A5M3M8U7"/>
<dbReference type="RefSeq" id="XP_007774078.1">
    <property type="nucleotide sequence ID" value="XM_007775888.1"/>
</dbReference>
<accession>A0A5M3M8U7</accession>
<feature type="non-terminal residue" evidence="1">
    <location>
        <position position="332"/>
    </location>
</feature>
<dbReference type="Proteomes" id="UP000053558">
    <property type="component" value="Unassembled WGS sequence"/>
</dbReference>
<comment type="caution">
    <text evidence="1">The sequence shown here is derived from an EMBL/GenBank/DDBJ whole genome shotgun (WGS) entry which is preliminary data.</text>
</comment>
<dbReference type="GeneID" id="19206875"/>
<sequence>DHDVLEPVHSFLWMNCSDLPSLRRTNACQSHSSKLFMCSLCENTSFSLVHPSCFDPALFKAREDWRHIKYSFRSRDADEEGQQIIREHRGVSWTPLNYLAGWQPAGSAALDFMHCVFLTMVKHVTKVIIYSHGLLNPTRGANPLERLETFFEELVWPPEVTRMPPSISIGKGSVKADQWRNLINVLFVGLYVAWQHDARLRQYALAQNALTPPEVLDQLSNVKPDRNLRRHYDVLLEFTVAVRILGTREISPRDVQRGSAALSRSTQAWASMHIPLTPYWHFGQHLGEQLYKYGPTYGHWTFPYEQHNAKLLRFKHNHHKGGELECTLMRRW</sequence>
<dbReference type="PANTHER" id="PTHR46579:SF1">
    <property type="entry name" value="F5_8 TYPE C DOMAIN-CONTAINING PROTEIN"/>
    <property type="match status" value="1"/>
</dbReference>
<dbReference type="OrthoDB" id="2686586at2759"/>
<protein>
    <submittedName>
        <fullName evidence="1">Uncharacterized protein</fullName>
    </submittedName>
</protein>